<dbReference type="GO" id="GO:0003960">
    <property type="term" value="F:quinone reductase (NADPH) activity"/>
    <property type="evidence" value="ECO:0007669"/>
    <property type="project" value="UniProtKB-EC"/>
</dbReference>
<dbReference type="InterPro" id="IPR002364">
    <property type="entry name" value="Quin_OxRdtase/zeta-crystal_CS"/>
</dbReference>
<dbReference type="GO" id="GO:0070402">
    <property type="term" value="F:NADPH binding"/>
    <property type="evidence" value="ECO:0007669"/>
    <property type="project" value="TreeGrafter"/>
</dbReference>
<dbReference type="OrthoDB" id="9805883at2"/>
<dbReference type="GO" id="GO:0008270">
    <property type="term" value="F:zinc ion binding"/>
    <property type="evidence" value="ECO:0007669"/>
    <property type="project" value="InterPro"/>
</dbReference>
<dbReference type="GO" id="GO:0035925">
    <property type="term" value="F:mRNA 3'-UTR AU-rich region binding"/>
    <property type="evidence" value="ECO:0007669"/>
    <property type="project" value="TreeGrafter"/>
</dbReference>
<dbReference type="SUPFAM" id="SSF50129">
    <property type="entry name" value="GroES-like"/>
    <property type="match status" value="1"/>
</dbReference>
<evidence type="ECO:0000313" key="4">
    <source>
        <dbReference type="EMBL" id="SNU86300.1"/>
    </source>
</evidence>
<dbReference type="STRING" id="93222.NA29_20140"/>
<dbReference type="SMART" id="SM00829">
    <property type="entry name" value="PKS_ER"/>
    <property type="match status" value="1"/>
</dbReference>
<keyword evidence="5" id="KW-1185">Reference proteome</keyword>
<dbReference type="PROSITE" id="PS01162">
    <property type="entry name" value="QOR_ZETA_CRYSTAL"/>
    <property type="match status" value="1"/>
</dbReference>
<reference evidence="4 5" key="1">
    <citation type="submission" date="2017-06" db="EMBL/GenBank/DDBJ databases">
        <authorList>
            <consortium name="Pathogen Informatics"/>
        </authorList>
    </citation>
    <scope>NUCLEOTIDE SEQUENCE [LARGE SCALE GENOMIC DNA]</scope>
    <source>
        <strain evidence="4 5">NCTC13161</strain>
    </source>
</reference>
<keyword evidence="2 4" id="KW-0560">Oxidoreductase</keyword>
<dbReference type="Pfam" id="PF08240">
    <property type="entry name" value="ADH_N"/>
    <property type="match status" value="1"/>
</dbReference>
<sequence length="336" mass="35298">MSFRSMSDTSSLQATQIAIEQYGDASTLRLREATVPAPETGEVRIRQTAIGVNFVDIYHRTGVYHLQEFPAVLGVEAVGVIDAVGAGVESLHPGQRVAYAGPPVGSYASARNIAADRVLPLPDDIADDTAASMLLRGITAHMLCSYVYPVKAGDTVLVHAAAGGLGLVVTQWAKALGARVIGTVGSAAKAELAKEHGLDEAILYREEDFVAQIMALTKGQGVDYAIDGIGGKTLIETLGTVRPFGMVASIGQVSGDLSPIDLSLLGPARSIAISRPSVFRFVADPARYREGAMATFQQLRSGLRAKVGAVLPLAQAVVAHRRLETGETTGSILLRP</sequence>
<dbReference type="CDD" id="cd05286">
    <property type="entry name" value="QOR2"/>
    <property type="match status" value="1"/>
</dbReference>
<dbReference type="GeneID" id="88095819"/>
<name>A0A239SLI6_9BURK</name>
<keyword evidence="1" id="KW-0521">NADP</keyword>
<dbReference type="InterPro" id="IPR013154">
    <property type="entry name" value="ADH-like_N"/>
</dbReference>
<dbReference type="AlphaFoldDB" id="A0A239SLI6"/>
<dbReference type="GO" id="GO:0005829">
    <property type="term" value="C:cytosol"/>
    <property type="evidence" value="ECO:0007669"/>
    <property type="project" value="TreeGrafter"/>
</dbReference>
<proteinExistence type="predicted"/>
<dbReference type="Pfam" id="PF00107">
    <property type="entry name" value="ADH_zinc_N"/>
    <property type="match status" value="1"/>
</dbReference>
<dbReference type="InterPro" id="IPR036291">
    <property type="entry name" value="NAD(P)-bd_dom_sf"/>
</dbReference>
<evidence type="ECO:0000256" key="2">
    <source>
        <dbReference type="ARBA" id="ARBA00023002"/>
    </source>
</evidence>
<dbReference type="EMBL" id="LT906435">
    <property type="protein sequence ID" value="SNU86300.1"/>
    <property type="molecule type" value="Genomic_DNA"/>
</dbReference>
<protein>
    <submittedName>
        <fullName evidence="4">Quinone oxidoreductase 1</fullName>
        <ecNumber evidence="4">1.6.5.5</ecNumber>
    </submittedName>
</protein>
<evidence type="ECO:0000259" key="3">
    <source>
        <dbReference type="SMART" id="SM00829"/>
    </source>
</evidence>
<dbReference type="InterPro" id="IPR013149">
    <property type="entry name" value="ADH-like_C"/>
</dbReference>
<dbReference type="RefSeq" id="WP_052252985.1">
    <property type="nucleotide sequence ID" value="NZ_CABPRX010000004.1"/>
</dbReference>
<dbReference type="SUPFAM" id="SSF51735">
    <property type="entry name" value="NAD(P)-binding Rossmann-fold domains"/>
    <property type="match status" value="1"/>
</dbReference>
<accession>A0A239SLI6</accession>
<evidence type="ECO:0000256" key="1">
    <source>
        <dbReference type="ARBA" id="ARBA00022857"/>
    </source>
</evidence>
<dbReference type="PANTHER" id="PTHR48106">
    <property type="entry name" value="QUINONE OXIDOREDUCTASE PIG3-RELATED"/>
    <property type="match status" value="1"/>
</dbReference>
<dbReference type="InterPro" id="IPR011032">
    <property type="entry name" value="GroES-like_sf"/>
</dbReference>
<dbReference type="InterPro" id="IPR020843">
    <property type="entry name" value="ER"/>
</dbReference>
<dbReference type="EC" id="1.6.5.5" evidence="4"/>
<dbReference type="KEGG" id="pspu:NA29_20140"/>
<gene>
    <name evidence="4" type="primary">qorA_1</name>
    <name evidence="4" type="ORF">SAMEA4530655_03201</name>
</gene>
<feature type="domain" description="Enoyl reductase (ER)" evidence="3">
    <location>
        <begin position="23"/>
        <end position="334"/>
    </location>
</feature>
<organism evidence="4 5">
    <name type="scientific">Pandoraea sputorum</name>
    <dbReference type="NCBI Taxonomy" id="93222"/>
    <lineage>
        <taxon>Bacteria</taxon>
        <taxon>Pseudomonadati</taxon>
        <taxon>Pseudomonadota</taxon>
        <taxon>Betaproteobacteria</taxon>
        <taxon>Burkholderiales</taxon>
        <taxon>Burkholderiaceae</taxon>
        <taxon>Pandoraea</taxon>
    </lineage>
</organism>
<dbReference type="InterPro" id="IPR047618">
    <property type="entry name" value="QOR-like"/>
</dbReference>
<dbReference type="Gene3D" id="3.40.50.720">
    <property type="entry name" value="NAD(P)-binding Rossmann-like Domain"/>
    <property type="match status" value="1"/>
</dbReference>
<dbReference type="Proteomes" id="UP000215126">
    <property type="component" value="Chromosome 1"/>
</dbReference>
<dbReference type="PANTHER" id="PTHR48106:SF13">
    <property type="entry name" value="QUINONE OXIDOREDUCTASE-RELATED"/>
    <property type="match status" value="1"/>
</dbReference>
<dbReference type="Gene3D" id="3.90.180.10">
    <property type="entry name" value="Medium-chain alcohol dehydrogenases, catalytic domain"/>
    <property type="match status" value="1"/>
</dbReference>
<evidence type="ECO:0000313" key="5">
    <source>
        <dbReference type="Proteomes" id="UP000215126"/>
    </source>
</evidence>